<gene>
    <name evidence="1" type="ORF">CROQUDRAFT_665387</name>
</gene>
<accession>A0A9P6T7C7</accession>
<dbReference type="OrthoDB" id="2510563at2759"/>
<sequence>MKLSVVLKGILVYDPNLDFSFYLFEAITAHNKDLGFISIQDMQSYKLGGAQANDVRCHVSIDPNFIHH</sequence>
<dbReference type="EMBL" id="MU167456">
    <property type="protein sequence ID" value="KAG0140303.1"/>
    <property type="molecule type" value="Genomic_DNA"/>
</dbReference>
<keyword evidence="2" id="KW-1185">Reference proteome</keyword>
<organism evidence="1 2">
    <name type="scientific">Cronartium quercuum f. sp. fusiforme G11</name>
    <dbReference type="NCBI Taxonomy" id="708437"/>
    <lineage>
        <taxon>Eukaryota</taxon>
        <taxon>Fungi</taxon>
        <taxon>Dikarya</taxon>
        <taxon>Basidiomycota</taxon>
        <taxon>Pucciniomycotina</taxon>
        <taxon>Pucciniomycetes</taxon>
        <taxon>Pucciniales</taxon>
        <taxon>Coleosporiaceae</taxon>
        <taxon>Cronartium</taxon>
    </lineage>
</organism>
<reference evidence="1" key="1">
    <citation type="submission" date="2013-11" db="EMBL/GenBank/DDBJ databases">
        <title>Genome sequence of the fusiform rust pathogen reveals effectors for host alternation and coevolution with pine.</title>
        <authorList>
            <consortium name="DOE Joint Genome Institute"/>
            <person name="Smith K."/>
            <person name="Pendleton A."/>
            <person name="Kubisiak T."/>
            <person name="Anderson C."/>
            <person name="Salamov A."/>
            <person name="Aerts A."/>
            <person name="Riley R."/>
            <person name="Clum A."/>
            <person name="Lindquist E."/>
            <person name="Ence D."/>
            <person name="Campbell M."/>
            <person name="Kronenberg Z."/>
            <person name="Feau N."/>
            <person name="Dhillon B."/>
            <person name="Hamelin R."/>
            <person name="Burleigh J."/>
            <person name="Smith J."/>
            <person name="Yandell M."/>
            <person name="Nelson C."/>
            <person name="Grigoriev I."/>
            <person name="Davis J."/>
        </authorList>
    </citation>
    <scope>NUCLEOTIDE SEQUENCE</scope>
    <source>
        <strain evidence="1">G11</strain>
    </source>
</reference>
<evidence type="ECO:0000313" key="2">
    <source>
        <dbReference type="Proteomes" id="UP000886653"/>
    </source>
</evidence>
<protein>
    <submittedName>
        <fullName evidence="1">Uncharacterized protein</fullName>
    </submittedName>
</protein>
<proteinExistence type="predicted"/>
<dbReference type="AlphaFoldDB" id="A0A9P6T7C7"/>
<comment type="caution">
    <text evidence="1">The sequence shown here is derived from an EMBL/GenBank/DDBJ whole genome shotgun (WGS) entry which is preliminary data.</text>
</comment>
<dbReference type="Proteomes" id="UP000886653">
    <property type="component" value="Unassembled WGS sequence"/>
</dbReference>
<evidence type="ECO:0000313" key="1">
    <source>
        <dbReference type="EMBL" id="KAG0140303.1"/>
    </source>
</evidence>
<name>A0A9P6T7C7_9BASI</name>